<dbReference type="PROSITE" id="PS01094">
    <property type="entry name" value="UPF0076"/>
    <property type="match status" value="1"/>
</dbReference>
<evidence type="ECO:0000313" key="2">
    <source>
        <dbReference type="EMBL" id="GAC96625.1"/>
    </source>
</evidence>
<dbReference type="InterPro" id="IPR006175">
    <property type="entry name" value="YjgF/YER057c/UK114"/>
</dbReference>
<dbReference type="HOGENOM" id="CLU_1326906_0_0_1"/>
<dbReference type="OrthoDB" id="309640at2759"/>
<dbReference type="EMBL" id="DF238805">
    <property type="protein sequence ID" value="GAC96625.1"/>
    <property type="molecule type" value="Genomic_DNA"/>
</dbReference>
<dbReference type="RefSeq" id="XP_012190212.1">
    <property type="nucleotide sequence ID" value="XM_012334822.1"/>
</dbReference>
<name>R9PEU1_PSEHS</name>
<dbReference type="FunFam" id="3.30.1330.40:FF:000001">
    <property type="entry name" value="L-PSP family endoribonuclease"/>
    <property type="match status" value="1"/>
</dbReference>
<proteinExistence type="inferred from homology"/>
<comment type="similarity">
    <text evidence="1">Belongs to the RutC family.</text>
</comment>
<sequence length="207" mass="23165">MSSTTWLENFLETDLPSRGEVTRSQVASFGDSEYRIGLRPRRWRKRRGRFVTLSIRCDREKHVRQAYLTFNSPISRSLISEFPADDERNCDKVIHTTEAPGAVAPYSQAVVHNGVAYVSGCIPFTPQMKLVEGGIEEQTEQALNNLFAVVKAAGSEPSDMNNFEKINAIYEKRFAPFKPARSAVEVARLPKDVGVEIECIAAVKSNL</sequence>
<dbReference type="eggNOG" id="KOG2317">
    <property type="taxonomic scope" value="Eukaryota"/>
</dbReference>
<protein>
    <submittedName>
        <fullName evidence="2">Uncharacterized protein</fullName>
    </submittedName>
</protein>
<dbReference type="GO" id="GO:0005829">
    <property type="term" value="C:cytosol"/>
    <property type="evidence" value="ECO:0007669"/>
    <property type="project" value="TreeGrafter"/>
</dbReference>
<evidence type="ECO:0000256" key="1">
    <source>
        <dbReference type="ARBA" id="ARBA00010552"/>
    </source>
</evidence>
<organism evidence="2 3">
    <name type="scientific">Pseudozyma hubeiensis (strain SY62)</name>
    <name type="common">Yeast</name>
    <dbReference type="NCBI Taxonomy" id="1305764"/>
    <lineage>
        <taxon>Eukaryota</taxon>
        <taxon>Fungi</taxon>
        <taxon>Dikarya</taxon>
        <taxon>Basidiomycota</taxon>
        <taxon>Ustilaginomycotina</taxon>
        <taxon>Ustilaginomycetes</taxon>
        <taxon>Ustilaginales</taxon>
        <taxon>Ustilaginaceae</taxon>
        <taxon>Pseudozyma</taxon>
    </lineage>
</organism>
<dbReference type="InterPro" id="IPR019897">
    <property type="entry name" value="RidA_CS"/>
</dbReference>
<dbReference type="PANTHER" id="PTHR11803:SF58">
    <property type="entry name" value="PROTEIN HMF1-RELATED"/>
    <property type="match status" value="1"/>
</dbReference>
<dbReference type="InterPro" id="IPR006056">
    <property type="entry name" value="RidA"/>
</dbReference>
<accession>R9PEU1</accession>
<dbReference type="Pfam" id="PF01042">
    <property type="entry name" value="Ribonuc_L-PSP"/>
    <property type="match status" value="1"/>
</dbReference>
<evidence type="ECO:0000313" key="3">
    <source>
        <dbReference type="Proteomes" id="UP000014071"/>
    </source>
</evidence>
<dbReference type="GO" id="GO:0019239">
    <property type="term" value="F:deaminase activity"/>
    <property type="evidence" value="ECO:0007669"/>
    <property type="project" value="TreeGrafter"/>
</dbReference>
<dbReference type="STRING" id="1305764.R9PEU1"/>
<dbReference type="CDD" id="cd00448">
    <property type="entry name" value="YjgF_YER057c_UK114_family"/>
    <property type="match status" value="1"/>
</dbReference>
<dbReference type="PANTHER" id="PTHR11803">
    <property type="entry name" value="2-IMINOBUTANOATE/2-IMINOPROPANOATE DEAMINASE RIDA"/>
    <property type="match status" value="1"/>
</dbReference>
<dbReference type="SUPFAM" id="SSF55298">
    <property type="entry name" value="YjgF-like"/>
    <property type="match status" value="1"/>
</dbReference>
<dbReference type="AlphaFoldDB" id="R9PEU1"/>
<dbReference type="GO" id="GO:0005739">
    <property type="term" value="C:mitochondrion"/>
    <property type="evidence" value="ECO:0007669"/>
    <property type="project" value="TreeGrafter"/>
</dbReference>
<dbReference type="GeneID" id="24109491"/>
<dbReference type="Gene3D" id="3.30.1330.40">
    <property type="entry name" value="RutC-like"/>
    <property type="match status" value="1"/>
</dbReference>
<reference evidence="3" key="1">
    <citation type="journal article" date="2013" name="Genome Announc.">
        <title>Draft genome sequence of the basidiomycetous yeast-like fungus Pseudozyma hubeiensis SY62, which produces an abundant amount of the biosurfactant mannosylerythritol lipids.</title>
        <authorList>
            <person name="Konishi M."/>
            <person name="Hatada Y."/>
            <person name="Horiuchi J."/>
        </authorList>
    </citation>
    <scope>NUCLEOTIDE SEQUENCE [LARGE SCALE GENOMIC DNA]</scope>
    <source>
        <strain evidence="3">SY62</strain>
    </source>
</reference>
<keyword evidence="3" id="KW-1185">Reference proteome</keyword>
<dbReference type="Proteomes" id="UP000014071">
    <property type="component" value="Unassembled WGS sequence"/>
</dbReference>
<gene>
    <name evidence="2" type="ORF">PHSY_004208</name>
</gene>
<dbReference type="InterPro" id="IPR035959">
    <property type="entry name" value="RutC-like_sf"/>
</dbReference>
<dbReference type="NCBIfam" id="TIGR00004">
    <property type="entry name" value="Rid family detoxifying hydrolase"/>
    <property type="match status" value="1"/>
</dbReference>